<dbReference type="EMBL" id="JADGJH010000127">
    <property type="protein sequence ID" value="KAJ3136960.1"/>
    <property type="molecule type" value="Genomic_DNA"/>
</dbReference>
<feature type="compositionally biased region" description="Polar residues" evidence="3">
    <location>
        <begin position="116"/>
        <end position="128"/>
    </location>
</feature>
<feature type="compositionally biased region" description="Polar residues" evidence="3">
    <location>
        <begin position="744"/>
        <end position="774"/>
    </location>
</feature>
<feature type="region of interest" description="Disordered" evidence="3">
    <location>
        <begin position="348"/>
        <end position="454"/>
    </location>
</feature>
<protein>
    <submittedName>
        <fullName evidence="5">La ribonucleoprotein domain member 1B</fullName>
    </submittedName>
</protein>
<feature type="domain" description="HTH La-type RNA-binding" evidence="4">
    <location>
        <begin position="510"/>
        <end position="646"/>
    </location>
</feature>
<dbReference type="SMART" id="SM00684">
    <property type="entry name" value="DM15"/>
    <property type="match status" value="3"/>
</dbReference>
<evidence type="ECO:0000259" key="4">
    <source>
        <dbReference type="PROSITE" id="PS50961"/>
    </source>
</evidence>
<dbReference type="InterPro" id="IPR006630">
    <property type="entry name" value="La_HTH"/>
</dbReference>
<comment type="caution">
    <text evidence="5">The sequence shown here is derived from an EMBL/GenBank/DDBJ whole genome shotgun (WGS) entry which is preliminary data.</text>
</comment>
<evidence type="ECO:0000256" key="2">
    <source>
        <dbReference type="PROSITE-ProRule" id="PRU00332"/>
    </source>
</evidence>
<evidence type="ECO:0000256" key="1">
    <source>
        <dbReference type="ARBA" id="ARBA00022884"/>
    </source>
</evidence>
<dbReference type="PANTHER" id="PTHR22792">
    <property type="entry name" value="LUPUS LA PROTEIN-RELATED"/>
    <property type="match status" value="1"/>
</dbReference>
<feature type="region of interest" description="Disordered" evidence="3">
    <location>
        <begin position="1160"/>
        <end position="1211"/>
    </location>
</feature>
<dbReference type="InterPro" id="IPR045180">
    <property type="entry name" value="La_dom_prot"/>
</dbReference>
<feature type="compositionally biased region" description="Basic and acidic residues" evidence="3">
    <location>
        <begin position="100"/>
        <end position="115"/>
    </location>
</feature>
<feature type="region of interest" description="Disordered" evidence="3">
    <location>
        <begin position="46"/>
        <end position="66"/>
    </location>
</feature>
<proteinExistence type="predicted"/>
<dbReference type="GO" id="GO:0048255">
    <property type="term" value="P:mRNA stabilization"/>
    <property type="evidence" value="ECO:0007669"/>
    <property type="project" value="InterPro"/>
</dbReference>
<sequence length="1391" mass="151620">MRMQILKFSQPAPTAVAPATIAAIPGSKFDRQNTNIIANVVQNANNMNNTKGSKAASPLRANSPAASTSLPASVLASAATPVPLVDADGFITVGAGNKEHIRENKRKEKTHRENFKSNNSNIGNGITQKRSTADITVLSTAAASQIQSQSTDQSSTSLSQLSVPNVPGKFLGAPISSTPAPAKKIVQTNTRSEVLNVSSSKLSLATPIAVSSWPSLSAVSAESHVQQQQSSGSSSSTQFFTKNGPWAKLDVDIRYGPPAGVSGTSLNGRKDGNKKNPGYVNETGKKSRRNHNKNSNISEIAIKSKNNIDENTPRLSDAPIDSVSQNQQNNTDIGFETVSIEVQEATPLSPALQQQQQSQSQHQQQQQQSSHQQSHPQQHQQHQQQQQQHTQSRGNSNRNSANSNSSGRGGIRSRGNNISRGPTNSQANNSRNFNGSQHNQGFFKRNNNGNNDPSFFVQQQQLYYQQQQAAILGTYPYSNIQAGFIPIPGPVNSGSTSRLLPGPGPIDPNSVDLETVRNWIKWQIEYYFSVDNLCRDVYFRSQMSQDTGIVPLRIIAGFNRIRSFTAVARIKAQSATDGNENGNTLTGASITSATSASFPVRNSSTPLDADTAFVEFIRSALVDSEIVQINDDGDEVGIRRKEGWEQWIPFQQQTQQYIAPLSQNTSFSGGQQGFRQGPAGNMGTTTSTTAGLAANTATIILNNQTTLSPTSNTYTTKIALSTPIIPGSTETTSSTILSNYTVQETSIPNSPSSDSHTNNNRTGKQIHQQQISTPPCSPQEAGISSSIDVMTVGKNAVGEIVAGGNAKDVGVEKWEVPKSKRKIWGGNGGVSEQEYKVGGKGKVGGEIDEEWDALKALKSRPGVGKKGRSGVVGGVVVKDYRKDYKDELTGDSEGEDGETAQDLMFELEEASLPQTIPSKGVMGHNSSFLSSSLSSFAARALSLAEVEHIDDWQDFDDEDIAGLMIVTVNQNHLNPVSDSLSIHSVKPVDSRLAPRPYQNLPPRKHNTIAYDRGAKDKEITEIINEGLYLYQLDLKRSAVKNSTNGSTHSSLDSNKASLLTHSFRENQNQKVVVVPRPDTFSHMSNSLFQHQSETYLGGATAITNISAKPIDMMPSGTRHFWDSTSAASPPLGWLMSRGETQTPPTVSIVKSPLFSGSIGSKVDGGAPLSSSPRLDIPRRTHQPHHQSSSGGGRSLGGSISKSPGIKPQGSLSASRSFKEFNAFQHPSYELLKENGFVQLKYLKYHARALAERETVGAGISPEMNTLFRFWSHFLRERFNRKMYVEFKTLAQQDAALGHRYGLECLFRFYSYGLETHFRADLFHDFMDATTSDLDMGHMYGLEKFWAYLHYRKDKARWPEVDEMVVDRIKRELKGIKKAEDFKNKKIPTCGV</sequence>
<dbReference type="InterPro" id="IPR036388">
    <property type="entry name" value="WH-like_DNA-bd_sf"/>
</dbReference>
<evidence type="ECO:0000313" key="5">
    <source>
        <dbReference type="EMBL" id="KAJ3136960.1"/>
    </source>
</evidence>
<feature type="compositionally biased region" description="Low complexity" evidence="3">
    <location>
        <begin position="353"/>
        <end position="406"/>
    </location>
</feature>
<gene>
    <name evidence="5" type="primary">LARP1B</name>
    <name evidence="5" type="ORF">HK100_001239</name>
</gene>
<keyword evidence="1 2" id="KW-0694">RNA-binding</keyword>
<organism evidence="5 6">
    <name type="scientific">Physocladia obscura</name>
    <dbReference type="NCBI Taxonomy" id="109957"/>
    <lineage>
        <taxon>Eukaryota</taxon>
        <taxon>Fungi</taxon>
        <taxon>Fungi incertae sedis</taxon>
        <taxon>Chytridiomycota</taxon>
        <taxon>Chytridiomycota incertae sedis</taxon>
        <taxon>Chytridiomycetes</taxon>
        <taxon>Chytridiales</taxon>
        <taxon>Chytriomycetaceae</taxon>
        <taxon>Physocladia</taxon>
    </lineage>
</organism>
<feature type="compositionally biased region" description="Polar residues" evidence="3">
    <location>
        <begin position="422"/>
        <end position="454"/>
    </location>
</feature>
<feature type="region of interest" description="Disordered" evidence="3">
    <location>
        <begin position="260"/>
        <end position="327"/>
    </location>
</feature>
<dbReference type="SMART" id="SM00715">
    <property type="entry name" value="LA"/>
    <property type="match status" value="1"/>
</dbReference>
<feature type="region of interest" description="Disordered" evidence="3">
    <location>
        <begin position="100"/>
        <end position="128"/>
    </location>
</feature>
<name>A0AAD5XJR0_9FUNG</name>
<dbReference type="InterPro" id="IPR036390">
    <property type="entry name" value="WH_DNA-bd_sf"/>
</dbReference>
<dbReference type="Proteomes" id="UP001211907">
    <property type="component" value="Unassembled WGS sequence"/>
</dbReference>
<dbReference type="PROSITE" id="PS50961">
    <property type="entry name" value="HTH_LA"/>
    <property type="match status" value="1"/>
</dbReference>
<dbReference type="InterPro" id="IPR006607">
    <property type="entry name" value="DM15"/>
</dbReference>
<dbReference type="GO" id="GO:1990904">
    <property type="term" value="C:ribonucleoprotein complex"/>
    <property type="evidence" value="ECO:0007669"/>
    <property type="project" value="UniProtKB-KW"/>
</dbReference>
<evidence type="ECO:0000313" key="6">
    <source>
        <dbReference type="Proteomes" id="UP001211907"/>
    </source>
</evidence>
<dbReference type="SUPFAM" id="SSF46785">
    <property type="entry name" value="Winged helix' DNA-binding domain"/>
    <property type="match status" value="1"/>
</dbReference>
<dbReference type="Gene3D" id="1.10.10.10">
    <property type="entry name" value="Winged helix-like DNA-binding domain superfamily/Winged helix DNA-binding domain"/>
    <property type="match status" value="1"/>
</dbReference>
<evidence type="ECO:0000256" key="3">
    <source>
        <dbReference type="SAM" id="MobiDB-lite"/>
    </source>
</evidence>
<keyword evidence="6" id="KW-1185">Reference proteome</keyword>
<dbReference type="GO" id="GO:0000339">
    <property type="term" value="F:RNA cap binding"/>
    <property type="evidence" value="ECO:0007669"/>
    <property type="project" value="InterPro"/>
</dbReference>
<accession>A0AAD5XJR0</accession>
<feature type="region of interest" description="Disordered" evidence="3">
    <location>
        <begin position="744"/>
        <end position="782"/>
    </location>
</feature>
<dbReference type="Pfam" id="PF05383">
    <property type="entry name" value="La"/>
    <property type="match status" value="1"/>
</dbReference>
<reference evidence="5" key="1">
    <citation type="submission" date="2020-05" db="EMBL/GenBank/DDBJ databases">
        <title>Phylogenomic resolution of chytrid fungi.</title>
        <authorList>
            <person name="Stajich J.E."/>
            <person name="Amses K."/>
            <person name="Simmons R."/>
            <person name="Seto K."/>
            <person name="Myers J."/>
            <person name="Bonds A."/>
            <person name="Quandt C.A."/>
            <person name="Barry K."/>
            <person name="Liu P."/>
            <person name="Grigoriev I."/>
            <person name="Longcore J.E."/>
            <person name="James T.Y."/>
        </authorList>
    </citation>
    <scope>NUCLEOTIDE SEQUENCE</scope>
    <source>
        <strain evidence="5">JEL0513</strain>
    </source>
</reference>
<keyword evidence="5" id="KW-0687">Ribonucleoprotein</keyword>
<dbReference type="Pfam" id="PF21071">
    <property type="entry name" value="LARP1_HEAT"/>
    <property type="match status" value="1"/>
</dbReference>
<dbReference type="CDD" id="cd07323">
    <property type="entry name" value="LAM"/>
    <property type="match status" value="1"/>
</dbReference>
<dbReference type="GO" id="GO:0005737">
    <property type="term" value="C:cytoplasm"/>
    <property type="evidence" value="ECO:0007669"/>
    <property type="project" value="UniProtKB-ARBA"/>
</dbReference>
<dbReference type="PANTHER" id="PTHR22792:SF132">
    <property type="entry name" value="LA-RELATED PROTEIN 1"/>
    <property type="match status" value="1"/>
</dbReference>